<accession>A0AAQ3TAG9</accession>
<protein>
    <submittedName>
        <fullName evidence="1">Uncharacterized protein</fullName>
    </submittedName>
</protein>
<proteinExistence type="predicted"/>
<name>A0AAQ3TAG9_PASNO</name>
<dbReference type="EMBL" id="CP144748">
    <property type="protein sequence ID" value="WVZ69525.1"/>
    <property type="molecule type" value="Genomic_DNA"/>
</dbReference>
<keyword evidence="2" id="KW-1185">Reference proteome</keyword>
<dbReference type="AlphaFoldDB" id="A0AAQ3TAG9"/>
<gene>
    <name evidence="1" type="ORF">U9M48_018298</name>
</gene>
<reference evidence="1 2" key="1">
    <citation type="submission" date="2024-02" db="EMBL/GenBank/DDBJ databases">
        <title>High-quality chromosome-scale genome assembly of Pensacola bahiagrass (Paspalum notatum Flugge var. saurae).</title>
        <authorList>
            <person name="Vega J.M."/>
            <person name="Podio M."/>
            <person name="Orjuela J."/>
            <person name="Siena L.A."/>
            <person name="Pessino S.C."/>
            <person name="Combes M.C."/>
            <person name="Mariac C."/>
            <person name="Albertini E."/>
            <person name="Pupilli F."/>
            <person name="Ortiz J.P.A."/>
            <person name="Leblanc O."/>
        </authorList>
    </citation>
    <scope>NUCLEOTIDE SEQUENCE [LARGE SCALE GENOMIC DNA]</scope>
    <source>
        <strain evidence="1">R1</strain>
        <tissue evidence="1">Leaf</tissue>
    </source>
</reference>
<evidence type="ECO:0000313" key="2">
    <source>
        <dbReference type="Proteomes" id="UP001341281"/>
    </source>
</evidence>
<evidence type="ECO:0000313" key="1">
    <source>
        <dbReference type="EMBL" id="WVZ69525.1"/>
    </source>
</evidence>
<organism evidence="1 2">
    <name type="scientific">Paspalum notatum var. saurae</name>
    <dbReference type="NCBI Taxonomy" id="547442"/>
    <lineage>
        <taxon>Eukaryota</taxon>
        <taxon>Viridiplantae</taxon>
        <taxon>Streptophyta</taxon>
        <taxon>Embryophyta</taxon>
        <taxon>Tracheophyta</taxon>
        <taxon>Spermatophyta</taxon>
        <taxon>Magnoliopsida</taxon>
        <taxon>Liliopsida</taxon>
        <taxon>Poales</taxon>
        <taxon>Poaceae</taxon>
        <taxon>PACMAD clade</taxon>
        <taxon>Panicoideae</taxon>
        <taxon>Andropogonodae</taxon>
        <taxon>Paspaleae</taxon>
        <taxon>Paspalinae</taxon>
        <taxon>Paspalum</taxon>
    </lineage>
</organism>
<sequence length="122" mass="12895">MFKAPSARLCRNEQIGRISGATRSCGSCSASALANCVALCCCPWAVVSCPYVAGRRGDFINLKICRPSLSEALIGVDASGDFVNLKICRPSLSETLIKKGELEITNSETSSTSVLFIDDSLG</sequence>
<dbReference type="Proteomes" id="UP001341281">
    <property type="component" value="Chromosome 04"/>
</dbReference>